<reference evidence="1 2" key="1">
    <citation type="submission" date="2015-05" db="EMBL/GenBank/DDBJ databases">
        <title>Distinctive expansion of gene families associated with plant cell wall degradation and secondary metabolism in the genomes of grapevine trunk pathogens.</title>
        <authorList>
            <person name="Lawrence D.P."/>
            <person name="Travadon R."/>
            <person name="Rolshausen P.E."/>
            <person name="Baumgartner K."/>
        </authorList>
    </citation>
    <scope>NUCLEOTIDE SEQUENCE [LARGE SCALE GENOMIC DNA]</scope>
    <source>
        <strain evidence="1">DA912</strain>
    </source>
</reference>
<name>A0A0G2HC58_9PEZI</name>
<protein>
    <submittedName>
        <fullName evidence="1">Putative zinc finger protein</fullName>
    </submittedName>
</protein>
<gene>
    <name evidence="1" type="ORF">UCDDA912_g07271</name>
</gene>
<dbReference type="STRING" id="1214573.A0A0G2HC58"/>
<dbReference type="Proteomes" id="UP000034680">
    <property type="component" value="Unassembled WGS sequence"/>
</dbReference>
<dbReference type="EMBL" id="LCUC01000283">
    <property type="protein sequence ID" value="KKY32783.1"/>
    <property type="molecule type" value="Genomic_DNA"/>
</dbReference>
<evidence type="ECO:0000313" key="1">
    <source>
        <dbReference type="EMBL" id="KKY32783.1"/>
    </source>
</evidence>
<sequence length="285" mass="33340">MYEKIGESLPQLLQTEHLFREDTAMRRVLALVYKDILEFHRLVMKYFKQPTNIHDHGMLVQNQATLAQIEEFRRDRLADCQQHKAQRLLEMYTWLRSPEHDQASNAENDQYEYDRVRKDCSGSGSWVLSKQAFNEWIGGLPGYCTSAVDQWGAWGWEKCLDILIVEQLLKCHPDILSQFFYDKFSRSSEAVLSRVQDIEELLRVSLLNCAKVYIVLDGIDDQDDGVARKNFDGITTLEIEPVDVENDIKQYSMHEAARIQSMFQLSDDMSKHGFQDERGRQWYVS</sequence>
<accession>A0A0G2HC58</accession>
<keyword evidence="2" id="KW-1185">Reference proteome</keyword>
<proteinExistence type="predicted"/>
<organism evidence="1 2">
    <name type="scientific">Diaporthe ampelina</name>
    <dbReference type="NCBI Taxonomy" id="1214573"/>
    <lineage>
        <taxon>Eukaryota</taxon>
        <taxon>Fungi</taxon>
        <taxon>Dikarya</taxon>
        <taxon>Ascomycota</taxon>
        <taxon>Pezizomycotina</taxon>
        <taxon>Sordariomycetes</taxon>
        <taxon>Sordariomycetidae</taxon>
        <taxon>Diaporthales</taxon>
        <taxon>Diaporthaceae</taxon>
        <taxon>Diaporthe</taxon>
    </lineage>
</organism>
<dbReference type="OrthoDB" id="21416at2759"/>
<dbReference type="AlphaFoldDB" id="A0A0G2HC58"/>
<comment type="caution">
    <text evidence="1">The sequence shown here is derived from an EMBL/GenBank/DDBJ whole genome shotgun (WGS) entry which is preliminary data.</text>
</comment>
<evidence type="ECO:0000313" key="2">
    <source>
        <dbReference type="Proteomes" id="UP000034680"/>
    </source>
</evidence>
<reference evidence="1 2" key="2">
    <citation type="submission" date="2015-05" db="EMBL/GenBank/DDBJ databases">
        <authorList>
            <person name="Morales-Cruz A."/>
            <person name="Amrine K.C."/>
            <person name="Cantu D."/>
        </authorList>
    </citation>
    <scope>NUCLEOTIDE SEQUENCE [LARGE SCALE GENOMIC DNA]</scope>
    <source>
        <strain evidence="1">DA912</strain>
    </source>
</reference>